<name>A0A2W7IYA7_9PROT</name>
<dbReference type="InterPro" id="IPR050072">
    <property type="entry name" value="Peptidase_M20A"/>
</dbReference>
<keyword evidence="9" id="KW-0170">Cobalt</keyword>
<dbReference type="CDD" id="cd03894">
    <property type="entry name" value="M20_ArgE"/>
    <property type="match status" value="1"/>
</dbReference>
<dbReference type="SUPFAM" id="SSF53187">
    <property type="entry name" value="Zn-dependent exopeptidases"/>
    <property type="match status" value="1"/>
</dbReference>
<evidence type="ECO:0000256" key="2">
    <source>
        <dbReference type="ARBA" id="ARBA00005691"/>
    </source>
</evidence>
<accession>A0A2W7IYA7</accession>
<evidence type="ECO:0000256" key="6">
    <source>
        <dbReference type="ARBA" id="ARBA00022723"/>
    </source>
</evidence>
<keyword evidence="4" id="KW-0055">Arginine biosynthesis</keyword>
<dbReference type="PROSITE" id="PS00759">
    <property type="entry name" value="ARGE_DAPE_CPG2_2"/>
    <property type="match status" value="1"/>
</dbReference>
<evidence type="ECO:0000256" key="7">
    <source>
        <dbReference type="ARBA" id="ARBA00022801"/>
    </source>
</evidence>
<dbReference type="Pfam" id="PF01546">
    <property type="entry name" value="Peptidase_M20"/>
    <property type="match status" value="1"/>
</dbReference>
<dbReference type="Proteomes" id="UP000249688">
    <property type="component" value="Unassembled WGS sequence"/>
</dbReference>
<comment type="cofactor">
    <cofactor evidence="1">
        <name>Zn(2+)</name>
        <dbReference type="ChEBI" id="CHEBI:29105"/>
    </cofactor>
</comment>
<keyword evidence="5" id="KW-0028">Amino-acid biosynthesis</keyword>
<evidence type="ECO:0000256" key="1">
    <source>
        <dbReference type="ARBA" id="ARBA00001947"/>
    </source>
</evidence>
<dbReference type="Pfam" id="PF07687">
    <property type="entry name" value="M20_dimer"/>
    <property type="match status" value="1"/>
</dbReference>
<evidence type="ECO:0000256" key="5">
    <source>
        <dbReference type="ARBA" id="ARBA00022605"/>
    </source>
</evidence>
<dbReference type="NCBIfam" id="NF005710">
    <property type="entry name" value="PRK07522.1"/>
    <property type="match status" value="1"/>
</dbReference>
<evidence type="ECO:0000256" key="4">
    <source>
        <dbReference type="ARBA" id="ARBA00022571"/>
    </source>
</evidence>
<dbReference type="Gene3D" id="3.40.630.10">
    <property type="entry name" value="Zn peptidases"/>
    <property type="match status" value="1"/>
</dbReference>
<keyword evidence="3" id="KW-0963">Cytoplasm</keyword>
<dbReference type="SUPFAM" id="SSF55031">
    <property type="entry name" value="Bacterial exopeptidase dimerisation domain"/>
    <property type="match status" value="1"/>
</dbReference>
<dbReference type="AlphaFoldDB" id="A0A2W7IYA7"/>
<dbReference type="Gene3D" id="3.30.70.360">
    <property type="match status" value="1"/>
</dbReference>
<dbReference type="PANTHER" id="PTHR43808:SF31">
    <property type="entry name" value="N-ACETYL-L-CITRULLINE DEACETYLASE"/>
    <property type="match status" value="1"/>
</dbReference>
<evidence type="ECO:0000256" key="8">
    <source>
        <dbReference type="ARBA" id="ARBA00022833"/>
    </source>
</evidence>
<dbReference type="InterPro" id="IPR011650">
    <property type="entry name" value="Peptidase_M20_dimer"/>
</dbReference>
<protein>
    <submittedName>
        <fullName evidence="11">Acetylornithine deacetylase</fullName>
    </submittedName>
</protein>
<comment type="similarity">
    <text evidence="2">Belongs to the peptidase M20A family. ArgE subfamily.</text>
</comment>
<keyword evidence="8" id="KW-0862">Zinc</keyword>
<dbReference type="InterPro" id="IPR010169">
    <property type="entry name" value="AcOrn-deacetyl"/>
</dbReference>
<keyword evidence="7" id="KW-0378">Hydrolase</keyword>
<dbReference type="GO" id="GO:0008777">
    <property type="term" value="F:acetylornithine deacetylase activity"/>
    <property type="evidence" value="ECO:0007669"/>
    <property type="project" value="TreeGrafter"/>
</dbReference>
<comment type="caution">
    <text evidence="11">The sequence shown here is derived from an EMBL/GenBank/DDBJ whole genome shotgun (WGS) entry which is preliminary data.</text>
</comment>
<keyword evidence="12" id="KW-1185">Reference proteome</keyword>
<dbReference type="RefSeq" id="WP_245903528.1">
    <property type="nucleotide sequence ID" value="NZ_QKYU01000015.1"/>
</dbReference>
<dbReference type="InterPro" id="IPR001261">
    <property type="entry name" value="ArgE/DapE_CS"/>
</dbReference>
<dbReference type="InterPro" id="IPR002933">
    <property type="entry name" value="Peptidase_M20"/>
</dbReference>
<evidence type="ECO:0000256" key="3">
    <source>
        <dbReference type="ARBA" id="ARBA00022490"/>
    </source>
</evidence>
<feature type="domain" description="Peptidase M20 dimerisation" evidence="10">
    <location>
        <begin position="174"/>
        <end position="282"/>
    </location>
</feature>
<proteinExistence type="inferred from homology"/>
<organism evidence="11 12">
    <name type="scientific">Humitalea rosea</name>
    <dbReference type="NCBI Taxonomy" id="990373"/>
    <lineage>
        <taxon>Bacteria</taxon>
        <taxon>Pseudomonadati</taxon>
        <taxon>Pseudomonadota</taxon>
        <taxon>Alphaproteobacteria</taxon>
        <taxon>Acetobacterales</taxon>
        <taxon>Roseomonadaceae</taxon>
        <taxon>Humitalea</taxon>
    </lineage>
</organism>
<evidence type="ECO:0000259" key="10">
    <source>
        <dbReference type="Pfam" id="PF07687"/>
    </source>
</evidence>
<dbReference type="EMBL" id="QKYU01000015">
    <property type="protein sequence ID" value="PZW43653.1"/>
    <property type="molecule type" value="Genomic_DNA"/>
</dbReference>
<sequence length="386" mass="40664">MPDTAAAIALLDRLVGFDTTSRVTNLPLIGFVQEFLRGYGVEPRVQHDPATGKANLHAIIGPRIAGGTALSGHVDCVPVDGQAWLADPFTLRAEDGKLIGRGTTDMKGFCACALAAVPGFVAAGLARPVHLLFTFDEETTFAGARLLAPTLGEAAPPPASVIVGEPTGMAPMPGHKGLKTWNASVSGVTGHSSRTHETANALQAAAEAVAWLSREHRRLVAEGARDAHYAPPHTSVHVGTFHAGSILNIVPDHADFVFETRWLASDPPEQMLARLNAFCEAEVLPSLRAVDPSIRFTFAERCIAAGLDLPEGHWLIAETEALAGRPAGARAAYGTEAGTYQQAGVPAIVCGPGHIAQAHQPEEWIAVEQLSACMDMMARLTTRLAA</sequence>
<evidence type="ECO:0000313" key="11">
    <source>
        <dbReference type="EMBL" id="PZW43653.1"/>
    </source>
</evidence>
<dbReference type="InterPro" id="IPR036264">
    <property type="entry name" value="Bact_exopeptidase_dim_dom"/>
</dbReference>
<dbReference type="PANTHER" id="PTHR43808">
    <property type="entry name" value="ACETYLORNITHINE DEACETYLASE"/>
    <property type="match status" value="1"/>
</dbReference>
<evidence type="ECO:0000256" key="9">
    <source>
        <dbReference type="ARBA" id="ARBA00023285"/>
    </source>
</evidence>
<evidence type="ECO:0000313" key="12">
    <source>
        <dbReference type="Proteomes" id="UP000249688"/>
    </source>
</evidence>
<dbReference type="GO" id="GO:0006526">
    <property type="term" value="P:L-arginine biosynthetic process"/>
    <property type="evidence" value="ECO:0007669"/>
    <property type="project" value="UniProtKB-KW"/>
</dbReference>
<reference evidence="11 12" key="1">
    <citation type="submission" date="2018-06" db="EMBL/GenBank/DDBJ databases">
        <title>Genomic Encyclopedia of Archaeal and Bacterial Type Strains, Phase II (KMG-II): from individual species to whole genera.</title>
        <authorList>
            <person name="Goeker M."/>
        </authorList>
    </citation>
    <scope>NUCLEOTIDE SEQUENCE [LARGE SCALE GENOMIC DNA]</scope>
    <source>
        <strain evidence="11 12">DSM 24525</strain>
    </source>
</reference>
<dbReference type="GO" id="GO:0046872">
    <property type="term" value="F:metal ion binding"/>
    <property type="evidence" value="ECO:0007669"/>
    <property type="project" value="UniProtKB-KW"/>
</dbReference>
<keyword evidence="6" id="KW-0479">Metal-binding</keyword>
<gene>
    <name evidence="11" type="ORF">C8P66_115118</name>
</gene>
<dbReference type="NCBIfam" id="TIGR01892">
    <property type="entry name" value="AcOrn-deacetyl"/>
    <property type="match status" value="1"/>
</dbReference>